<gene>
    <name evidence="1" type="ORF">M6B38_228620</name>
</gene>
<keyword evidence="2" id="KW-1185">Reference proteome</keyword>
<dbReference type="Proteomes" id="UP001140949">
    <property type="component" value="Unassembled WGS sequence"/>
</dbReference>
<reference evidence="1" key="1">
    <citation type="journal article" date="2023" name="GigaByte">
        <title>Genome assembly of the bearded iris, Iris pallida Lam.</title>
        <authorList>
            <person name="Bruccoleri R.E."/>
            <person name="Oakeley E.J."/>
            <person name="Faust A.M.E."/>
            <person name="Altorfer M."/>
            <person name="Dessus-Babus S."/>
            <person name="Burckhardt D."/>
            <person name="Oertli M."/>
            <person name="Naumann U."/>
            <person name="Petersen F."/>
            <person name="Wong J."/>
        </authorList>
    </citation>
    <scope>NUCLEOTIDE SEQUENCE</scope>
    <source>
        <strain evidence="1">GSM-AAB239-AS_SAM_17_03QT</strain>
    </source>
</reference>
<comment type="caution">
    <text evidence="1">The sequence shown here is derived from an EMBL/GenBank/DDBJ whole genome shotgun (WGS) entry which is preliminary data.</text>
</comment>
<organism evidence="1 2">
    <name type="scientific">Iris pallida</name>
    <name type="common">Sweet iris</name>
    <dbReference type="NCBI Taxonomy" id="29817"/>
    <lineage>
        <taxon>Eukaryota</taxon>
        <taxon>Viridiplantae</taxon>
        <taxon>Streptophyta</taxon>
        <taxon>Embryophyta</taxon>
        <taxon>Tracheophyta</taxon>
        <taxon>Spermatophyta</taxon>
        <taxon>Magnoliopsida</taxon>
        <taxon>Liliopsida</taxon>
        <taxon>Asparagales</taxon>
        <taxon>Iridaceae</taxon>
        <taxon>Iridoideae</taxon>
        <taxon>Irideae</taxon>
        <taxon>Iris</taxon>
    </lineage>
</organism>
<name>A0AAX6DT82_IRIPA</name>
<proteinExistence type="predicted"/>
<dbReference type="AlphaFoldDB" id="A0AAX6DT82"/>
<reference evidence="1" key="2">
    <citation type="submission" date="2023-04" db="EMBL/GenBank/DDBJ databases">
        <authorList>
            <person name="Bruccoleri R.E."/>
            <person name="Oakeley E.J."/>
            <person name="Faust A.-M."/>
            <person name="Dessus-Babus S."/>
            <person name="Altorfer M."/>
            <person name="Burckhardt D."/>
            <person name="Oertli M."/>
            <person name="Naumann U."/>
            <person name="Petersen F."/>
            <person name="Wong J."/>
        </authorList>
    </citation>
    <scope>NUCLEOTIDE SEQUENCE</scope>
    <source>
        <strain evidence="1">GSM-AAB239-AS_SAM_17_03QT</strain>
        <tissue evidence="1">Leaf</tissue>
    </source>
</reference>
<evidence type="ECO:0000313" key="1">
    <source>
        <dbReference type="EMBL" id="KAJ6794958.1"/>
    </source>
</evidence>
<protein>
    <submittedName>
        <fullName evidence="1">Serine/arginine repetitive matrix protein 1 isoform X1</fullName>
    </submittedName>
</protein>
<dbReference type="EMBL" id="JANAVB010042020">
    <property type="protein sequence ID" value="KAJ6794958.1"/>
    <property type="molecule type" value="Genomic_DNA"/>
</dbReference>
<evidence type="ECO:0000313" key="2">
    <source>
        <dbReference type="Proteomes" id="UP001140949"/>
    </source>
</evidence>
<accession>A0AAX6DT82</accession>
<sequence>MAVLFEQGWVERSRALRDSRWAEPPGDRDLRRTVCGGELPRRGRYGKARRPEMRWTWPRGVRGAFRFGVVLVEMSGHGGWCPHGGRLEKLAWPRRRRSRGLGRLGCGGSKSVAGAGRRLGLGFLLAFFVDGAVEFDCWTRERCNELDKENNDTDARVRTR</sequence>